<evidence type="ECO:0000313" key="2">
    <source>
        <dbReference type="EMBL" id="OIO65920.1"/>
    </source>
</evidence>
<keyword evidence="1" id="KW-0812">Transmembrane</keyword>
<organism evidence="2 3">
    <name type="scientific">Candidatus Wolfebacteria bacterium CG1_02_39_135</name>
    <dbReference type="NCBI Taxonomy" id="1805425"/>
    <lineage>
        <taxon>Bacteria</taxon>
        <taxon>Candidatus Wolfeibacteriota</taxon>
    </lineage>
</organism>
<evidence type="ECO:0000256" key="1">
    <source>
        <dbReference type="SAM" id="Phobius"/>
    </source>
</evidence>
<evidence type="ECO:0000313" key="3">
    <source>
        <dbReference type="Proteomes" id="UP000182693"/>
    </source>
</evidence>
<protein>
    <submittedName>
        <fullName evidence="2">Uncharacterized protein</fullName>
    </submittedName>
</protein>
<feature type="transmembrane region" description="Helical" evidence="1">
    <location>
        <begin position="111"/>
        <end position="134"/>
    </location>
</feature>
<sequence length="147" mass="17823">MPKFQRISLHLRIGLPVRTNYPSFAQKRFFCLSEFVFVEPNCFYFPDILTGKQRFQDRRSSIFPVSRQLLIFFLSDFEQKIPMTGFFQFFLFPVRRLCFSPSHRAKKLFEYIYLFVLLILPRGHIFENILFFVLCNGNNYVLFEFQR</sequence>
<keyword evidence="1" id="KW-0472">Membrane</keyword>
<dbReference type="EMBL" id="MNWX01000002">
    <property type="protein sequence ID" value="OIO65920.1"/>
    <property type="molecule type" value="Genomic_DNA"/>
</dbReference>
<name>A0A1J4XY26_9BACT</name>
<comment type="caution">
    <text evidence="2">The sequence shown here is derived from an EMBL/GenBank/DDBJ whole genome shotgun (WGS) entry which is preliminary data.</text>
</comment>
<gene>
    <name evidence="2" type="ORF">AUJ30_00070</name>
</gene>
<reference evidence="2 3" key="1">
    <citation type="journal article" date="2016" name="Environ. Microbiol.">
        <title>Genomic resolution of a cold subsurface aquifer community provides metabolic insights for novel microbes adapted to high CO concentrations.</title>
        <authorList>
            <person name="Probst A.J."/>
            <person name="Castelle C.J."/>
            <person name="Singh A."/>
            <person name="Brown C.T."/>
            <person name="Anantharaman K."/>
            <person name="Sharon I."/>
            <person name="Hug L.A."/>
            <person name="Burstein D."/>
            <person name="Emerson J.B."/>
            <person name="Thomas B.C."/>
            <person name="Banfield J.F."/>
        </authorList>
    </citation>
    <scope>NUCLEOTIDE SEQUENCE [LARGE SCALE GENOMIC DNA]</scope>
    <source>
        <strain evidence="2">CG1_02_39_135</strain>
    </source>
</reference>
<dbReference type="AlphaFoldDB" id="A0A1J4XY26"/>
<keyword evidence="1" id="KW-1133">Transmembrane helix</keyword>
<accession>A0A1J4XY26</accession>
<dbReference type="Proteomes" id="UP000182693">
    <property type="component" value="Unassembled WGS sequence"/>
</dbReference>
<proteinExistence type="predicted"/>